<keyword evidence="3" id="KW-1185">Reference proteome</keyword>
<organism evidence="2 3">
    <name type="scientific">Thalassobacterium sedimentorum</name>
    <dbReference type="NCBI Taxonomy" id="3041258"/>
    <lineage>
        <taxon>Bacteria</taxon>
        <taxon>Pseudomonadati</taxon>
        <taxon>Verrucomicrobiota</taxon>
        <taxon>Opitutia</taxon>
        <taxon>Puniceicoccales</taxon>
        <taxon>Coraliomargaritaceae</taxon>
        <taxon>Thalassobacterium</taxon>
    </lineage>
</organism>
<dbReference type="Proteomes" id="UP001243717">
    <property type="component" value="Unassembled WGS sequence"/>
</dbReference>
<feature type="signal peptide" evidence="1">
    <location>
        <begin position="1"/>
        <end position="22"/>
    </location>
</feature>
<accession>A0ABU1ANQ7</accession>
<keyword evidence="1" id="KW-0732">Signal</keyword>
<proteinExistence type="predicted"/>
<sequence>MNKVLISSLLAVTSIAFLSGCASTSHSENASVSGSQAGTACPQCKSVLVQPSESYYMQWADEGYREPAYFQHECPGCQGALTTLFQEGKFEHKCSVCETGPYSCELFQSKKMTTAEQ</sequence>
<dbReference type="PROSITE" id="PS51257">
    <property type="entry name" value="PROKAR_LIPOPROTEIN"/>
    <property type="match status" value="1"/>
</dbReference>
<dbReference type="EMBL" id="JARXIC010000021">
    <property type="protein sequence ID" value="MDQ8195248.1"/>
    <property type="molecule type" value="Genomic_DNA"/>
</dbReference>
<evidence type="ECO:0000313" key="3">
    <source>
        <dbReference type="Proteomes" id="UP001243717"/>
    </source>
</evidence>
<gene>
    <name evidence="2" type="ORF">QEH59_12485</name>
</gene>
<protein>
    <submittedName>
        <fullName evidence="2">Uncharacterized protein</fullName>
    </submittedName>
</protein>
<name>A0ABU1ANQ7_9BACT</name>
<feature type="chain" id="PRO_5045609200" evidence="1">
    <location>
        <begin position="23"/>
        <end position="117"/>
    </location>
</feature>
<reference evidence="2 3" key="1">
    <citation type="submission" date="2023-04" db="EMBL/GenBank/DDBJ databases">
        <title>A novel bacteria isolated from coastal sediment.</title>
        <authorList>
            <person name="Liu X.-J."/>
            <person name="Du Z.-J."/>
        </authorList>
    </citation>
    <scope>NUCLEOTIDE SEQUENCE [LARGE SCALE GENOMIC DNA]</scope>
    <source>
        <strain evidence="2 3">SDUM461004</strain>
    </source>
</reference>
<evidence type="ECO:0000313" key="2">
    <source>
        <dbReference type="EMBL" id="MDQ8195248.1"/>
    </source>
</evidence>
<comment type="caution">
    <text evidence="2">The sequence shown here is derived from an EMBL/GenBank/DDBJ whole genome shotgun (WGS) entry which is preliminary data.</text>
</comment>
<evidence type="ECO:0000256" key="1">
    <source>
        <dbReference type="SAM" id="SignalP"/>
    </source>
</evidence>